<sequence>MPTDNIGEPGFFTGGSTTGQSPTRVRFWWLNMVQEELINIAQAAGIVFDKTKNDQCITAIKQLISGVASSAVMGTPEVLADGDVAGKLLYYAANQKAPVFVYGTTTVALVTTTALGTVLQGFLPLGGGNVTGAMDWGSKTAAATLTHRYWSAGPPAEGDVAPDATLTISGGTPGTANKGTMALSTGVFDLSASGQVLVPSIVSFDGKDALNALTADARYVRSVPATGGTNVRIVDVQEDAAGNLIATKSDGTTTSYAPGSYGTFTGGYWIQTGNIRQIWWSQKIHSGDTVPFPFAFAAPPKVYTQQTLYEDQAPYYQMGYSCLPNGSVTATNFIISTLVLYGSTGGNTAAPSGGVTMNFYAVGVVS</sequence>
<evidence type="ECO:0000313" key="1">
    <source>
        <dbReference type="EMBL" id="PAK77839.1"/>
    </source>
</evidence>
<evidence type="ECO:0000313" key="2">
    <source>
        <dbReference type="Proteomes" id="UP000216151"/>
    </source>
</evidence>
<gene>
    <name evidence="1" type="ORF">B8X00_09175</name>
</gene>
<evidence type="ECO:0008006" key="3">
    <source>
        <dbReference type="Google" id="ProtNLM"/>
    </source>
</evidence>
<dbReference type="EMBL" id="NCXK01000011">
    <property type="protein sequence ID" value="PAK77839.1"/>
    <property type="molecule type" value="Genomic_DNA"/>
</dbReference>
<accession>A0A269XX99</accession>
<comment type="caution">
    <text evidence="1">The sequence shown here is derived from an EMBL/GenBank/DDBJ whole genome shotgun (WGS) entry which is preliminary data.</text>
</comment>
<proteinExistence type="predicted"/>
<reference evidence="1 2" key="1">
    <citation type="submission" date="2017-04" db="EMBL/GenBank/DDBJ databases">
        <title>Kefir bacterial isolates.</title>
        <authorList>
            <person name="Kim Y."/>
            <person name="Blasche S."/>
            <person name="Patil K.R."/>
        </authorList>
    </citation>
    <scope>NUCLEOTIDE SEQUENCE [LARGE SCALE GENOMIC DNA]</scope>
    <source>
        <strain evidence="1 2">KR</strain>
    </source>
</reference>
<keyword evidence="2" id="KW-1185">Reference proteome</keyword>
<protein>
    <recommendedName>
        <fullName evidence="3">Phage tail protein</fullName>
    </recommendedName>
</protein>
<dbReference type="Proteomes" id="UP000216151">
    <property type="component" value="Unassembled WGS sequence"/>
</dbReference>
<name>A0A269XX99_9PROT</name>
<organism evidence="1 2">
    <name type="scientific">Acetobacter fabarum</name>
    <dbReference type="NCBI Taxonomy" id="483199"/>
    <lineage>
        <taxon>Bacteria</taxon>
        <taxon>Pseudomonadati</taxon>
        <taxon>Pseudomonadota</taxon>
        <taxon>Alphaproteobacteria</taxon>
        <taxon>Acetobacterales</taxon>
        <taxon>Acetobacteraceae</taxon>
        <taxon>Acetobacter</taxon>
    </lineage>
</organism>
<dbReference type="AlphaFoldDB" id="A0A269XX99"/>